<evidence type="ECO:0000313" key="10">
    <source>
        <dbReference type="Proteomes" id="UP001596147"/>
    </source>
</evidence>
<keyword evidence="2 8" id="KW-0645">Protease</keyword>
<evidence type="ECO:0000256" key="3">
    <source>
        <dbReference type="ARBA" id="ARBA00022763"/>
    </source>
</evidence>
<dbReference type="InterPro" id="IPR036590">
    <property type="entry name" value="SRAP-like"/>
</dbReference>
<keyword evidence="3" id="KW-0227">DNA damage</keyword>
<dbReference type="PANTHER" id="PTHR13604:SF0">
    <property type="entry name" value="ABASIC SITE PROCESSING PROTEIN HMCES"/>
    <property type="match status" value="1"/>
</dbReference>
<dbReference type="InterPro" id="IPR003738">
    <property type="entry name" value="SRAP"/>
</dbReference>
<evidence type="ECO:0000256" key="7">
    <source>
        <dbReference type="ARBA" id="ARBA00023239"/>
    </source>
</evidence>
<sequence length="221" mass="25766">MCGRYSLFANKEDIAERFGFDLLEDFEWEERYNVAPSQEVMAIVGSDKGNRVGTLRWGLVPSWAADPKIGYKMINARMETVDQKPSFKRLLSRRRCIIPADGFYEWKRNGKEKQPYRFQLKSKEVFGFAGLWDRWQQGDQTIQSCTIITTEANDVVKDIHDRMPVILTQESEQIWLDRSIEDSELLKTQLVSYPADEMELYPISSLVNSPKNDRREIINSI</sequence>
<evidence type="ECO:0000256" key="5">
    <source>
        <dbReference type="ARBA" id="ARBA00023124"/>
    </source>
</evidence>
<proteinExistence type="inferred from homology"/>
<dbReference type="Proteomes" id="UP001596147">
    <property type="component" value="Unassembled WGS sequence"/>
</dbReference>
<evidence type="ECO:0000256" key="8">
    <source>
        <dbReference type="RuleBase" id="RU364100"/>
    </source>
</evidence>
<gene>
    <name evidence="9" type="ORF">ACFPM4_12210</name>
</gene>
<dbReference type="Pfam" id="PF02586">
    <property type="entry name" value="SRAP"/>
    <property type="match status" value="1"/>
</dbReference>
<protein>
    <recommendedName>
        <fullName evidence="8">Abasic site processing protein</fullName>
        <ecNumber evidence="8">3.4.-.-</ecNumber>
    </recommendedName>
</protein>
<accession>A0ABW0LHZ7</accession>
<dbReference type="EMBL" id="JBHSMC010000014">
    <property type="protein sequence ID" value="MFC5465515.1"/>
    <property type="molecule type" value="Genomic_DNA"/>
</dbReference>
<dbReference type="SUPFAM" id="SSF143081">
    <property type="entry name" value="BB1717-like"/>
    <property type="match status" value="1"/>
</dbReference>
<dbReference type="Gene3D" id="3.90.1680.10">
    <property type="entry name" value="SOS response associated peptidase-like"/>
    <property type="match status" value="1"/>
</dbReference>
<keyword evidence="6" id="KW-0238">DNA-binding</keyword>
<evidence type="ECO:0000256" key="2">
    <source>
        <dbReference type="ARBA" id="ARBA00022670"/>
    </source>
</evidence>
<dbReference type="EC" id="3.4.-.-" evidence="8"/>
<keyword evidence="4 8" id="KW-0378">Hydrolase</keyword>
<evidence type="ECO:0000256" key="6">
    <source>
        <dbReference type="ARBA" id="ARBA00023125"/>
    </source>
</evidence>
<keyword evidence="10" id="KW-1185">Reference proteome</keyword>
<keyword evidence="5" id="KW-0190">Covalent protein-DNA linkage</keyword>
<comment type="caution">
    <text evidence="9">The sequence shown here is derived from an EMBL/GenBank/DDBJ whole genome shotgun (WGS) entry which is preliminary data.</text>
</comment>
<name>A0ABW0LHZ7_9BACI</name>
<evidence type="ECO:0000256" key="1">
    <source>
        <dbReference type="ARBA" id="ARBA00008136"/>
    </source>
</evidence>
<dbReference type="RefSeq" id="WP_144925486.1">
    <property type="nucleotide sequence ID" value="NZ_JBHSMC010000014.1"/>
</dbReference>
<organism evidence="9 10">
    <name type="scientific">Lederbergia graminis</name>
    <dbReference type="NCBI Taxonomy" id="735518"/>
    <lineage>
        <taxon>Bacteria</taxon>
        <taxon>Bacillati</taxon>
        <taxon>Bacillota</taxon>
        <taxon>Bacilli</taxon>
        <taxon>Bacillales</taxon>
        <taxon>Bacillaceae</taxon>
        <taxon>Lederbergia</taxon>
    </lineage>
</organism>
<keyword evidence="7" id="KW-0456">Lyase</keyword>
<dbReference type="PANTHER" id="PTHR13604">
    <property type="entry name" value="DC12-RELATED"/>
    <property type="match status" value="1"/>
</dbReference>
<comment type="similarity">
    <text evidence="1 8">Belongs to the SOS response-associated peptidase family.</text>
</comment>
<reference evidence="10" key="1">
    <citation type="journal article" date="2019" name="Int. J. Syst. Evol. Microbiol.">
        <title>The Global Catalogue of Microorganisms (GCM) 10K type strain sequencing project: providing services to taxonomists for standard genome sequencing and annotation.</title>
        <authorList>
            <consortium name="The Broad Institute Genomics Platform"/>
            <consortium name="The Broad Institute Genome Sequencing Center for Infectious Disease"/>
            <person name="Wu L."/>
            <person name="Ma J."/>
        </authorList>
    </citation>
    <scope>NUCLEOTIDE SEQUENCE [LARGE SCALE GENOMIC DNA]</scope>
    <source>
        <strain evidence="10">CGMCC 1.12237</strain>
    </source>
</reference>
<evidence type="ECO:0000313" key="9">
    <source>
        <dbReference type="EMBL" id="MFC5465515.1"/>
    </source>
</evidence>
<evidence type="ECO:0000256" key="4">
    <source>
        <dbReference type="ARBA" id="ARBA00022801"/>
    </source>
</evidence>